<feature type="non-terminal residue" evidence="2">
    <location>
        <position position="52"/>
    </location>
</feature>
<gene>
    <name evidence="2" type="ORF">ABG768_012012</name>
</gene>
<organism evidence="2 3">
    <name type="scientific">Culter alburnus</name>
    <name type="common">Topmouth culter</name>
    <dbReference type="NCBI Taxonomy" id="194366"/>
    <lineage>
        <taxon>Eukaryota</taxon>
        <taxon>Metazoa</taxon>
        <taxon>Chordata</taxon>
        <taxon>Craniata</taxon>
        <taxon>Vertebrata</taxon>
        <taxon>Euteleostomi</taxon>
        <taxon>Actinopterygii</taxon>
        <taxon>Neopterygii</taxon>
        <taxon>Teleostei</taxon>
        <taxon>Ostariophysi</taxon>
        <taxon>Cypriniformes</taxon>
        <taxon>Xenocyprididae</taxon>
        <taxon>Xenocypridinae</taxon>
        <taxon>Culter</taxon>
    </lineage>
</organism>
<evidence type="ECO:0000313" key="3">
    <source>
        <dbReference type="Proteomes" id="UP001479290"/>
    </source>
</evidence>
<feature type="non-terminal residue" evidence="2">
    <location>
        <position position="1"/>
    </location>
</feature>
<protein>
    <submittedName>
        <fullName evidence="2">Uncharacterized protein</fullName>
    </submittedName>
</protein>
<evidence type="ECO:0000313" key="2">
    <source>
        <dbReference type="EMBL" id="KAK9957796.1"/>
    </source>
</evidence>
<comment type="caution">
    <text evidence="2">The sequence shown here is derived from an EMBL/GenBank/DDBJ whole genome shotgun (WGS) entry which is preliminary data.</text>
</comment>
<accession>A0AAW1Z8N9</accession>
<dbReference type="Proteomes" id="UP001479290">
    <property type="component" value="Unassembled WGS sequence"/>
</dbReference>
<name>A0AAW1Z8N9_CULAL</name>
<dbReference type="AlphaFoldDB" id="A0AAW1Z8N9"/>
<feature type="region of interest" description="Disordered" evidence="1">
    <location>
        <begin position="28"/>
        <end position="52"/>
    </location>
</feature>
<reference evidence="2 3" key="1">
    <citation type="submission" date="2024-05" db="EMBL/GenBank/DDBJ databases">
        <title>A high-quality chromosomal-level genome assembly of Topmouth culter (Culter alburnus).</title>
        <authorList>
            <person name="Zhao H."/>
        </authorList>
    </citation>
    <scope>NUCLEOTIDE SEQUENCE [LARGE SCALE GENOMIC DNA]</scope>
    <source>
        <strain evidence="2">CATC2023</strain>
        <tissue evidence="2">Muscle</tissue>
    </source>
</reference>
<sequence>MTGPSKLQFWHIPLDSGRRSTVTLGWGESERRDSPQLHFSHTTDAADSNKSE</sequence>
<proteinExistence type="predicted"/>
<feature type="compositionally biased region" description="Polar residues" evidence="1">
    <location>
        <begin position="37"/>
        <end position="46"/>
    </location>
</feature>
<evidence type="ECO:0000256" key="1">
    <source>
        <dbReference type="SAM" id="MobiDB-lite"/>
    </source>
</evidence>
<dbReference type="EMBL" id="JAWDJR010000019">
    <property type="protein sequence ID" value="KAK9957796.1"/>
    <property type="molecule type" value="Genomic_DNA"/>
</dbReference>
<keyword evidence="3" id="KW-1185">Reference proteome</keyword>